<accession>A0A7J3SJK9</accession>
<comment type="caution">
    <text evidence="5">The sequence shown here is derived from an EMBL/GenBank/DDBJ whole genome shotgun (WGS) entry which is preliminary data.</text>
</comment>
<dbReference type="Gene3D" id="3.40.50.1100">
    <property type="match status" value="2"/>
</dbReference>
<dbReference type="EMBL" id="DTLS01000034">
    <property type="protein sequence ID" value="HGZ59811.1"/>
    <property type="molecule type" value="Genomic_DNA"/>
</dbReference>
<dbReference type="GO" id="GO:0004794">
    <property type="term" value="F:threonine deaminase activity"/>
    <property type="evidence" value="ECO:0007669"/>
    <property type="project" value="TreeGrafter"/>
</dbReference>
<evidence type="ECO:0000313" key="5">
    <source>
        <dbReference type="EMBL" id="HGZ59811.1"/>
    </source>
</evidence>
<evidence type="ECO:0000256" key="2">
    <source>
        <dbReference type="ARBA" id="ARBA00022898"/>
    </source>
</evidence>
<reference evidence="5" key="1">
    <citation type="journal article" date="2020" name="mSystems">
        <title>Genome- and Community-Level Interaction Insights into Carbon Utilization and Element Cycling Functions of Hydrothermarchaeota in Hydrothermal Sediment.</title>
        <authorList>
            <person name="Zhou Z."/>
            <person name="Liu Y."/>
            <person name="Xu W."/>
            <person name="Pan J."/>
            <person name="Luo Z.H."/>
            <person name="Li M."/>
        </authorList>
    </citation>
    <scope>NUCLEOTIDE SEQUENCE [LARGE SCALE GENOMIC DNA]</scope>
    <source>
        <strain evidence="5">SpSt-885</strain>
    </source>
</reference>
<dbReference type="Pfam" id="PF00291">
    <property type="entry name" value="PALP"/>
    <property type="match status" value="1"/>
</dbReference>
<dbReference type="AlphaFoldDB" id="A0A7J3SJK9"/>
<dbReference type="GO" id="GO:0006567">
    <property type="term" value="P:L-threonine catabolic process"/>
    <property type="evidence" value="ECO:0007669"/>
    <property type="project" value="TreeGrafter"/>
</dbReference>
<evidence type="ECO:0000259" key="4">
    <source>
        <dbReference type="Pfam" id="PF00291"/>
    </source>
</evidence>
<dbReference type="PANTHER" id="PTHR48078:SF6">
    <property type="entry name" value="L-THREONINE DEHYDRATASE CATABOLIC TDCB"/>
    <property type="match status" value="1"/>
</dbReference>
<evidence type="ECO:0000256" key="3">
    <source>
        <dbReference type="ARBA" id="ARBA00023239"/>
    </source>
</evidence>
<gene>
    <name evidence="5" type="ORF">ENW83_01205</name>
</gene>
<dbReference type="SUPFAM" id="SSF53686">
    <property type="entry name" value="Tryptophan synthase beta subunit-like PLP-dependent enzymes"/>
    <property type="match status" value="1"/>
</dbReference>
<proteinExistence type="predicted"/>
<dbReference type="GO" id="GO:0006565">
    <property type="term" value="P:L-serine catabolic process"/>
    <property type="evidence" value="ECO:0007669"/>
    <property type="project" value="TreeGrafter"/>
</dbReference>
<organism evidence="5">
    <name type="scientific">Fervidicoccus fontis</name>
    <dbReference type="NCBI Taxonomy" id="683846"/>
    <lineage>
        <taxon>Archaea</taxon>
        <taxon>Thermoproteota</taxon>
        <taxon>Thermoprotei</taxon>
        <taxon>Fervidicoccales</taxon>
        <taxon>Fervidicoccaceae</taxon>
        <taxon>Fervidicoccus</taxon>
    </lineage>
</organism>
<keyword evidence="3" id="KW-0456">Lyase</keyword>
<keyword evidence="2" id="KW-0663">Pyridoxal phosphate</keyword>
<dbReference type="InterPro" id="IPR001926">
    <property type="entry name" value="TrpB-like_PALP"/>
</dbReference>
<dbReference type="CDD" id="cd00350">
    <property type="entry name" value="rubredoxin_like"/>
    <property type="match status" value="1"/>
</dbReference>
<feature type="domain" description="Tryptophan synthase beta chain-like PALP" evidence="4">
    <location>
        <begin position="44"/>
        <end position="332"/>
    </location>
</feature>
<dbReference type="GO" id="GO:0003941">
    <property type="term" value="F:L-serine ammonia-lyase activity"/>
    <property type="evidence" value="ECO:0007669"/>
    <property type="project" value="TreeGrafter"/>
</dbReference>
<protein>
    <submittedName>
        <fullName evidence="5">Pyridoxal-phosphate dependent enzyme</fullName>
    </submittedName>
</protein>
<dbReference type="InterPro" id="IPR036052">
    <property type="entry name" value="TrpB-like_PALP_sf"/>
</dbReference>
<dbReference type="PANTHER" id="PTHR48078">
    <property type="entry name" value="THREONINE DEHYDRATASE, MITOCHONDRIAL-RELATED"/>
    <property type="match status" value="1"/>
</dbReference>
<comment type="cofactor">
    <cofactor evidence="1">
        <name>pyridoxal 5'-phosphate</name>
        <dbReference type="ChEBI" id="CHEBI:597326"/>
    </cofactor>
</comment>
<dbReference type="InterPro" id="IPR050147">
    <property type="entry name" value="Ser/Thr_Dehydratase"/>
</dbReference>
<dbReference type="GO" id="GO:0009097">
    <property type="term" value="P:isoleucine biosynthetic process"/>
    <property type="evidence" value="ECO:0007669"/>
    <property type="project" value="TreeGrafter"/>
</dbReference>
<sequence>MNFTFRCPGCGYSTDKPTPDWKCPVCGRPLNIVSEKIPKRKSLMGEGNTPSVGVKRKGRKIFFKLEYLNPSGSFKDRGTAFTVNYFNVKKNCSSYIEDSSGNTGVSTAMYAAAMGKKAFIFSPKTIAESKAKLLSLLGATLKITETREEAYQEAVKMAREETDACYIGHMVNPVFNLGMSFIADEVIRDDGPGFTDVILPLASGTLLLGIYQGFLRLAEKNGQIPKLWAVQPTQVKYLRGKVKVVRDAEGPSDLADALVVKSPARLDEIVEAINRSGGGALIVNDDDMRRGVKALYSMGFIVEPSSAVVWAALEHLEKEELIGNKVLVPLTGSGLKYIGQIKL</sequence>
<evidence type="ECO:0000256" key="1">
    <source>
        <dbReference type="ARBA" id="ARBA00001933"/>
    </source>
</evidence>
<name>A0A7J3SJK9_9CREN</name>